<evidence type="ECO:0000256" key="4">
    <source>
        <dbReference type="ARBA" id="ARBA00023136"/>
    </source>
</evidence>
<keyword evidence="4 5" id="KW-0472">Membrane</keyword>
<name>A0A2A4XD60_9GAMM</name>
<proteinExistence type="inferred from homology"/>
<evidence type="ECO:0000313" key="9">
    <source>
        <dbReference type="Proteomes" id="UP000218767"/>
    </source>
</evidence>
<dbReference type="PROSITE" id="PS52015">
    <property type="entry name" value="TONB_CTD"/>
    <property type="match status" value="1"/>
</dbReference>
<dbReference type="Proteomes" id="UP000218767">
    <property type="component" value="Unassembled WGS sequence"/>
</dbReference>
<keyword evidence="5" id="KW-1003">Cell membrane</keyword>
<feature type="transmembrane region" description="Helical" evidence="5">
    <location>
        <begin position="26"/>
        <end position="44"/>
    </location>
</feature>
<evidence type="ECO:0000256" key="2">
    <source>
        <dbReference type="ARBA" id="ARBA00022692"/>
    </source>
</evidence>
<dbReference type="AlphaFoldDB" id="A0A2A4XD60"/>
<dbReference type="PRINTS" id="PR01374">
    <property type="entry name" value="TONBPROTEIN"/>
</dbReference>
<dbReference type="InterPro" id="IPR003538">
    <property type="entry name" value="TonB"/>
</dbReference>
<dbReference type="GO" id="GO:0030288">
    <property type="term" value="C:outer membrane-bounded periplasmic space"/>
    <property type="evidence" value="ECO:0007669"/>
    <property type="project" value="InterPro"/>
</dbReference>
<dbReference type="NCBIfam" id="TIGR01352">
    <property type="entry name" value="tonB_Cterm"/>
    <property type="match status" value="1"/>
</dbReference>
<dbReference type="PANTHER" id="PTHR34978">
    <property type="entry name" value="POSSIBLE SENSOR-TRANSDUCER PROTEIN BLAR"/>
    <property type="match status" value="1"/>
</dbReference>
<keyword evidence="2 5" id="KW-0812">Transmembrane</keyword>
<dbReference type="SUPFAM" id="SSF74653">
    <property type="entry name" value="TolA/TonB C-terminal domain"/>
    <property type="match status" value="1"/>
</dbReference>
<dbReference type="InterPro" id="IPR037682">
    <property type="entry name" value="TonB_C"/>
</dbReference>
<keyword evidence="3 5" id="KW-1133">Transmembrane helix</keyword>
<feature type="domain" description="TonB C-terminal" evidence="7">
    <location>
        <begin position="339"/>
        <end position="438"/>
    </location>
</feature>
<evidence type="ECO:0000256" key="3">
    <source>
        <dbReference type="ARBA" id="ARBA00022989"/>
    </source>
</evidence>
<dbReference type="Pfam" id="PF05569">
    <property type="entry name" value="Peptidase_M56"/>
    <property type="match status" value="1"/>
</dbReference>
<comment type="function">
    <text evidence="5">Interacts with outer membrane receptor proteins that carry out high-affinity binding and energy dependent uptake into the periplasmic space of specific substrates. It could act to transduce energy from the cytoplasmic membrane to specific energy-requiring processes in the outer membrane, resulting in the release into the periplasm of ligands bound by these outer membrane proteins.</text>
</comment>
<dbReference type="PANTHER" id="PTHR34978:SF3">
    <property type="entry name" value="SLR0241 PROTEIN"/>
    <property type="match status" value="1"/>
</dbReference>
<feature type="transmembrane region" description="Helical" evidence="5">
    <location>
        <begin position="110"/>
        <end position="128"/>
    </location>
</feature>
<keyword evidence="5" id="KW-0813">Transport</keyword>
<dbReference type="GO" id="GO:0031992">
    <property type="term" value="F:energy transducer activity"/>
    <property type="evidence" value="ECO:0007669"/>
    <property type="project" value="InterPro"/>
</dbReference>
<feature type="transmembrane region" description="Helical" evidence="5">
    <location>
        <begin position="313"/>
        <end position="336"/>
    </location>
</feature>
<comment type="caution">
    <text evidence="8">The sequence shown here is derived from an EMBL/GenBank/DDBJ whole genome shotgun (WGS) entry which is preliminary data.</text>
</comment>
<dbReference type="InterPro" id="IPR052173">
    <property type="entry name" value="Beta-lactam_resp_regulator"/>
</dbReference>
<sequence length="454" mass="50210">MENMALLESLIAILRDQSFLQYSLDLLLKSSIIIGLTYTVATVFRSTLPNNSSHLLWLNSMLCVALLPLVMFIHSSFLTVFLDAESITVITIQASSVGAVGLAERGWDSLLGFGYALVASLLLLRLLFSAIALKRIDADAIFCTEKSILRQLRRSSESLEITRNIAIKFSEDIASPMSFGLFKPVVILPTVASEWADTTLEDVMLHELAHIKRLDWPTMLFCHVLTSVLWINPLLWLAKSRVNEAAEQSCDATVLRCGKDGVGYAEDLLRLARESLANKQTPLLAQLMFDESNLTMRIRNILDGKLIGKASKVFVAGLTLSALLIMSACSGVNLFGSNLQDQEFLPTVAEPPQYPTRAANEGIEGWTLLSFTVTADGLVEENSVEVLDAEPAEIFDRASIRAAQKFEFQPRIRNGRAVDIAGVQYVFRFELEDEGPQPLSEGQRSPPTARSRRN</sequence>
<dbReference type="GO" id="GO:0015031">
    <property type="term" value="P:protein transport"/>
    <property type="evidence" value="ECO:0007669"/>
    <property type="project" value="UniProtKB-UniRule"/>
</dbReference>
<dbReference type="Pfam" id="PF03544">
    <property type="entry name" value="TonB_C"/>
    <property type="match status" value="1"/>
</dbReference>
<feature type="transmembrane region" description="Helical" evidence="5">
    <location>
        <begin position="56"/>
        <end position="77"/>
    </location>
</feature>
<keyword evidence="5" id="KW-0735">Signal-anchor</keyword>
<dbReference type="InterPro" id="IPR008756">
    <property type="entry name" value="Peptidase_M56"/>
</dbReference>
<organism evidence="8 9">
    <name type="scientific">SAR86 cluster bacterium</name>
    <dbReference type="NCBI Taxonomy" id="2030880"/>
    <lineage>
        <taxon>Bacteria</taxon>
        <taxon>Pseudomonadati</taxon>
        <taxon>Pseudomonadota</taxon>
        <taxon>Gammaproteobacteria</taxon>
        <taxon>SAR86 cluster</taxon>
    </lineage>
</organism>
<evidence type="ECO:0000256" key="5">
    <source>
        <dbReference type="RuleBase" id="RU362123"/>
    </source>
</evidence>
<dbReference type="EMBL" id="NVUL01000011">
    <property type="protein sequence ID" value="PCI80231.1"/>
    <property type="molecule type" value="Genomic_DNA"/>
</dbReference>
<feature type="region of interest" description="Disordered" evidence="6">
    <location>
        <begin position="434"/>
        <end position="454"/>
    </location>
</feature>
<dbReference type="GO" id="GO:0015891">
    <property type="term" value="P:siderophore transport"/>
    <property type="evidence" value="ECO:0007669"/>
    <property type="project" value="InterPro"/>
</dbReference>
<dbReference type="InterPro" id="IPR006260">
    <property type="entry name" value="TonB/TolA_C"/>
</dbReference>
<evidence type="ECO:0000259" key="7">
    <source>
        <dbReference type="PROSITE" id="PS52015"/>
    </source>
</evidence>
<comment type="caution">
    <text evidence="5">Lacks conserved residue(s) required for the propagation of feature annotation.</text>
</comment>
<dbReference type="GO" id="GO:0055085">
    <property type="term" value="P:transmembrane transport"/>
    <property type="evidence" value="ECO:0007669"/>
    <property type="project" value="InterPro"/>
</dbReference>
<comment type="subcellular location">
    <subcellularLocation>
        <location evidence="5">Cell inner membrane</location>
        <topology evidence="5">Single-pass membrane protein</topology>
        <orientation evidence="5">Periplasmic side</orientation>
    </subcellularLocation>
    <subcellularLocation>
        <location evidence="1">Membrane</location>
        <topology evidence="1">Single-pass membrane protein</topology>
    </subcellularLocation>
</comment>
<evidence type="ECO:0000256" key="6">
    <source>
        <dbReference type="SAM" id="MobiDB-lite"/>
    </source>
</evidence>
<evidence type="ECO:0000256" key="1">
    <source>
        <dbReference type="ARBA" id="ARBA00004167"/>
    </source>
</evidence>
<comment type="similarity">
    <text evidence="5">Belongs to the TonB family.</text>
</comment>
<gene>
    <name evidence="8" type="ORF">COB20_03330</name>
</gene>
<protein>
    <recommendedName>
        <fullName evidence="5">Protein TonB</fullName>
    </recommendedName>
</protein>
<dbReference type="GO" id="GO:0005886">
    <property type="term" value="C:plasma membrane"/>
    <property type="evidence" value="ECO:0007669"/>
    <property type="project" value="UniProtKB-SubCell"/>
</dbReference>
<dbReference type="Gene3D" id="3.30.1150.10">
    <property type="match status" value="1"/>
</dbReference>
<reference evidence="9" key="1">
    <citation type="submission" date="2017-08" db="EMBL/GenBank/DDBJ databases">
        <title>A dynamic microbial community with high functional redundancy inhabits the cold, oxic subseafloor aquifer.</title>
        <authorList>
            <person name="Tully B.J."/>
            <person name="Wheat C.G."/>
            <person name="Glazer B.T."/>
            <person name="Huber J.A."/>
        </authorList>
    </citation>
    <scope>NUCLEOTIDE SEQUENCE [LARGE SCALE GENOMIC DNA]</scope>
</reference>
<keyword evidence="5" id="KW-0997">Cell inner membrane</keyword>
<accession>A0A2A4XD60</accession>
<dbReference type="CDD" id="cd07341">
    <property type="entry name" value="M56_BlaR1_MecR1_like"/>
    <property type="match status" value="1"/>
</dbReference>
<evidence type="ECO:0000313" key="8">
    <source>
        <dbReference type="EMBL" id="PCI80231.1"/>
    </source>
</evidence>
<keyword evidence="5" id="KW-0653">Protein transport</keyword>